<accession>A0A1H3ZW74</accession>
<name>A0A1H3ZW74_9BACT</name>
<dbReference type="AlphaFoldDB" id="A0A1H3ZW74"/>
<organism evidence="1 2">
    <name type="scientific">Arachidicoccus rhizosphaerae</name>
    <dbReference type="NCBI Taxonomy" id="551991"/>
    <lineage>
        <taxon>Bacteria</taxon>
        <taxon>Pseudomonadati</taxon>
        <taxon>Bacteroidota</taxon>
        <taxon>Chitinophagia</taxon>
        <taxon>Chitinophagales</taxon>
        <taxon>Chitinophagaceae</taxon>
        <taxon>Arachidicoccus</taxon>
    </lineage>
</organism>
<proteinExistence type="predicted"/>
<keyword evidence="2" id="KW-1185">Reference proteome</keyword>
<dbReference type="Proteomes" id="UP000199041">
    <property type="component" value="Unassembled WGS sequence"/>
</dbReference>
<reference evidence="1 2" key="1">
    <citation type="submission" date="2016-10" db="EMBL/GenBank/DDBJ databases">
        <authorList>
            <person name="de Groot N.N."/>
        </authorList>
    </citation>
    <scope>NUCLEOTIDE SEQUENCE [LARGE SCALE GENOMIC DNA]</scope>
    <source>
        <strain evidence="1 2">Vu-144</strain>
    </source>
</reference>
<dbReference type="EMBL" id="FNQY01000012">
    <property type="protein sequence ID" value="SEA27993.1"/>
    <property type="molecule type" value="Genomic_DNA"/>
</dbReference>
<evidence type="ECO:0000313" key="2">
    <source>
        <dbReference type="Proteomes" id="UP000199041"/>
    </source>
</evidence>
<sequence length="126" mass="14332">MSTRRFDVLLDDKKIGWTFLENADAPMGVVTGRIYFIDIDSGYGFLKAYCEEHCIEIITENPDQQLIATSAMAPLSVVSPEGIEIKGQSVNIEGMDQDYFEIFILGIPYPFFEQQFGHHVNKYRGE</sequence>
<protein>
    <submittedName>
        <fullName evidence="1">Uncharacterized protein</fullName>
    </submittedName>
</protein>
<dbReference type="RefSeq" id="WP_091398350.1">
    <property type="nucleotide sequence ID" value="NZ_FNQY01000012.1"/>
</dbReference>
<dbReference type="OrthoDB" id="8079725at2"/>
<gene>
    <name evidence="1" type="ORF">SAMN05192529_11277</name>
</gene>
<evidence type="ECO:0000313" key="1">
    <source>
        <dbReference type="EMBL" id="SEA27993.1"/>
    </source>
</evidence>